<dbReference type="GO" id="GO:0005829">
    <property type="term" value="C:cytosol"/>
    <property type="evidence" value="ECO:0007669"/>
    <property type="project" value="TreeGrafter"/>
</dbReference>
<dbReference type="SUPFAM" id="SSF53098">
    <property type="entry name" value="Ribonuclease H-like"/>
    <property type="match status" value="1"/>
</dbReference>
<dbReference type="AlphaFoldDB" id="A0A6N2RLX0"/>
<dbReference type="InterPro" id="IPR013520">
    <property type="entry name" value="Ribonucl_H"/>
</dbReference>
<dbReference type="Gene3D" id="3.30.420.10">
    <property type="entry name" value="Ribonuclease H-like superfamily/Ribonuclease H"/>
    <property type="match status" value="1"/>
</dbReference>
<keyword evidence="3" id="KW-0378">Hydrolase</keyword>
<dbReference type="CDD" id="cd06130">
    <property type="entry name" value="DNA_pol_III_epsilon_like"/>
    <property type="match status" value="1"/>
</dbReference>
<gene>
    <name evidence="3" type="primary">exoX</name>
    <name evidence="3" type="ORF">AOLFYP35_00426</name>
</gene>
<accession>A0A6N2RLX0</accession>
<dbReference type="InterPro" id="IPR012337">
    <property type="entry name" value="RNaseH-like_sf"/>
</dbReference>
<dbReference type="EMBL" id="CACRSM010000002">
    <property type="protein sequence ID" value="VYS81952.1"/>
    <property type="molecule type" value="Genomic_DNA"/>
</dbReference>
<evidence type="ECO:0000313" key="3">
    <source>
        <dbReference type="EMBL" id="VYS81952.1"/>
    </source>
</evidence>
<dbReference type="InterPro" id="IPR036397">
    <property type="entry name" value="RNaseH_sf"/>
</dbReference>
<feature type="domain" description="Exonuclease" evidence="2">
    <location>
        <begin position="283"/>
        <end position="450"/>
    </location>
</feature>
<proteinExistence type="predicted"/>
<organism evidence="3">
    <name type="scientific">Schaalia odontolytica</name>
    <dbReference type="NCBI Taxonomy" id="1660"/>
    <lineage>
        <taxon>Bacteria</taxon>
        <taxon>Bacillati</taxon>
        <taxon>Actinomycetota</taxon>
        <taxon>Actinomycetes</taxon>
        <taxon>Actinomycetales</taxon>
        <taxon>Actinomycetaceae</taxon>
        <taxon>Schaalia</taxon>
    </lineage>
</organism>
<dbReference type="PANTHER" id="PTHR30231:SF42">
    <property type="entry name" value="EXONUCLEASE"/>
    <property type="match status" value="1"/>
</dbReference>
<name>A0A6N2RLX0_9ACTO</name>
<dbReference type="GO" id="GO:0008408">
    <property type="term" value="F:3'-5' exonuclease activity"/>
    <property type="evidence" value="ECO:0007669"/>
    <property type="project" value="TreeGrafter"/>
</dbReference>
<dbReference type="PANTHER" id="PTHR30231">
    <property type="entry name" value="DNA POLYMERASE III SUBUNIT EPSILON"/>
    <property type="match status" value="1"/>
</dbReference>
<feature type="compositionally biased region" description="Low complexity" evidence="1">
    <location>
        <begin position="251"/>
        <end position="260"/>
    </location>
</feature>
<sequence length="450" mass="50125">MGLRDIIRDISNLTVPGNIDRAVQSHIQAAQSRVGAVQSRVESFLQPFNGSGTPVVPTPTGSFPTAPVATTPPTANTTECLVPRYNGRYIFEWIDDIKAFKRSGDLDQALALAQACLTEMVKAALQNPKCVMEYYVAQVTIIQHKMKDYSGELATLDSWFSLGLPAPREDYRIDLQKRRAKAQEMLAKQRGEDASAYNAEWKRLVELEKHVKNTTYFDAPTTGYTSIPAEEHSTPRITEQYNPNLRPYAQVRSSAPARAASSRREQPRSSAWSAPSKILAAPTFVAVDFETANRMGGVSACQIALVKVHQGQVIDRMSTLIKPPSGYDHFEFTHIHGITARDVHNSPSWTDVAPYALRFSAGLPMYAHNAAFDKRVWQELDEFFRTQTLPSDFFCSYRTAKDLVPGLSDYKLPTVTRALVPGFRLNHHDATSDAEACALIVAALQQRNRY</sequence>
<feature type="region of interest" description="Disordered" evidence="1">
    <location>
        <begin position="251"/>
        <end position="273"/>
    </location>
</feature>
<dbReference type="Pfam" id="PF00929">
    <property type="entry name" value="RNase_T"/>
    <property type="match status" value="1"/>
</dbReference>
<reference evidence="3" key="1">
    <citation type="submission" date="2019-11" db="EMBL/GenBank/DDBJ databases">
        <authorList>
            <person name="Feng L."/>
        </authorList>
    </citation>
    <scope>NUCLEOTIDE SEQUENCE</scope>
    <source>
        <strain evidence="3">AodontolyticusLFYP35</strain>
    </source>
</reference>
<evidence type="ECO:0000256" key="1">
    <source>
        <dbReference type="SAM" id="MobiDB-lite"/>
    </source>
</evidence>
<dbReference type="SMART" id="SM00479">
    <property type="entry name" value="EXOIII"/>
    <property type="match status" value="1"/>
</dbReference>
<dbReference type="GO" id="GO:0003676">
    <property type="term" value="F:nucleic acid binding"/>
    <property type="evidence" value="ECO:0007669"/>
    <property type="project" value="InterPro"/>
</dbReference>
<dbReference type="EC" id="3.1.11.-" evidence="3"/>
<protein>
    <submittedName>
        <fullName evidence="3">Exodeoxyribonuclease 10</fullName>
        <ecNumber evidence="3">3.1.11.-</ecNumber>
    </submittedName>
</protein>
<evidence type="ECO:0000259" key="2">
    <source>
        <dbReference type="SMART" id="SM00479"/>
    </source>
</evidence>